<dbReference type="EMBL" id="SDOV01000004">
    <property type="protein sequence ID" value="KAH7641623.1"/>
    <property type="molecule type" value="Genomic_DNA"/>
</dbReference>
<dbReference type="Gene3D" id="3.30.1470.10">
    <property type="entry name" value="Photosystem I PsaD, reaction center subunit II"/>
    <property type="match status" value="1"/>
</dbReference>
<keyword evidence="1" id="KW-0175">Coiled coil</keyword>
<dbReference type="CDD" id="cd00201">
    <property type="entry name" value="WW"/>
    <property type="match status" value="1"/>
</dbReference>
<feature type="compositionally biased region" description="Basic and acidic residues" evidence="2">
    <location>
        <begin position="513"/>
        <end position="530"/>
    </location>
</feature>
<gene>
    <name evidence="4" type="ORF">HUG17_4668</name>
</gene>
<sequence>MTTKNSIHKNNSCSRIILKELNILPSDLDTEDVIFYAKLIGIDPISEPELLWIARAGLLSSLPSGWIAVEDRKGRLYYYDQQNKKSSWEHPTDSYYRTLVVRYRNSYSAIVTNDNRTPTSSLSSLAALDTIATNPSFNQHNNQNQTTSISSGIATITSNSIESSSILNKNQNSNPYNIMSGFAINDINRVGHFSSIANLHFFDDNEDDDDENELAEADQPQVNSIQTNKSTSITDKYKPSVDNNDNGNHESKSSSSLESVEFEIENIDEELIEEVDDNDDVDEIVEIIDSIDEVVDETEPEYHKNQHSDDDDESIASLKAVVLMRNSTNNNEEQTLETKSTIAKIETPATSMKKDLDEDGDDDDIIFSDLMENLIQKDVFNNSNDRTGNHEQQRKRPQSARQPSSSTITKTTITAKTSMNEILLNQHQPELSSNKSNISNNRTIMARTNTATSLEAVFEEDDEDGPTDEPQNDESFSNNNNDDNTDNSRIKNSDQMSQMGFIIQPTKPTATTKSEKGENSQKYLNEKPKDTDIKAATKAILLDGVEQQQKQRQQINDEHQSLNGMNEITNLSDERWDQDDGEYSVVNDDEKVFEDDNYEEEEFESESNSIQQRQTELKNNSIQYSDNSNDRIHLDVDNEFQQQFQTITEQMQMDIANLRENLRKELNESKELLRKQMDNEILSMNKRMDMIHIEHNDEQVKLSRKIDGLNLSFDSIRKQQQQQTNIAEEMGNKIFTKKVNSMMNEVNENLSEQLHRISANLDKTITNEIEKVSEQIEKKLLTKQEQTLRQELSLRISESLKQYENQMSETNHRLSWDRIRDEFHPFIDQCRLMANQNQKSVETLRSMIEQDRNFAKENFHRIDTNIAHLLKKDKENSSVTVSMNRSSSDHHQHRQQIHDMIDEERESLMKRLNELDEKIESFMQQIDSKLNHFEKTIHQYQQSSRDSDISRQQSMNNNDNKVLSDSKNSNVEKLSTVIMSEENYRNDNDHHNHSGIFPTTLCKENSNSKIIKVYQNNDDDDDYNHLVQNDNVNETTLINYNNNHHHNATDGSKQIPTTRTDNDNNCDDDYGTLPLTKIVNKTANEKHLQLLEQCSNLKDFLQKFYVMKVDENCIEKKKSAKSNIVQPIKIRTKDYGGVRRNKRRDQRSKFVHRNIRRKSSDDGSESLSRSTTIESKPRYHDMFKLTARDDQQQQKQQHEDQLLMLRMKSIRNSVNDRLMKISTAIEQQKITQI</sequence>
<evidence type="ECO:0000256" key="1">
    <source>
        <dbReference type="SAM" id="Coils"/>
    </source>
</evidence>
<organism evidence="4">
    <name type="scientific">Dermatophagoides farinae</name>
    <name type="common">American house dust mite</name>
    <dbReference type="NCBI Taxonomy" id="6954"/>
    <lineage>
        <taxon>Eukaryota</taxon>
        <taxon>Metazoa</taxon>
        <taxon>Ecdysozoa</taxon>
        <taxon>Arthropoda</taxon>
        <taxon>Chelicerata</taxon>
        <taxon>Arachnida</taxon>
        <taxon>Acari</taxon>
        <taxon>Acariformes</taxon>
        <taxon>Sarcoptiformes</taxon>
        <taxon>Astigmata</taxon>
        <taxon>Psoroptidia</taxon>
        <taxon>Analgoidea</taxon>
        <taxon>Pyroglyphidae</taxon>
        <taxon>Dermatophagoidinae</taxon>
        <taxon>Dermatophagoides</taxon>
    </lineage>
</organism>
<feature type="region of interest" description="Disordered" evidence="2">
    <location>
        <begin position="207"/>
        <end position="260"/>
    </location>
</feature>
<dbReference type="SMART" id="SM00456">
    <property type="entry name" value="WW"/>
    <property type="match status" value="1"/>
</dbReference>
<feature type="coiled-coil region" evidence="1">
    <location>
        <begin position="898"/>
        <end position="932"/>
    </location>
</feature>
<dbReference type="SUPFAM" id="SSF58113">
    <property type="entry name" value="Apolipoprotein A-I"/>
    <property type="match status" value="1"/>
</dbReference>
<protein>
    <recommendedName>
        <fullName evidence="3">WW domain-containing protein</fullName>
    </recommendedName>
</protein>
<reference evidence="4" key="1">
    <citation type="submission" date="2020-06" db="EMBL/GenBank/DDBJ databases">
        <authorList>
            <person name="Ji K."/>
            <person name="Li J."/>
        </authorList>
    </citation>
    <scope>NUCLEOTIDE SEQUENCE</scope>
    <source>
        <strain evidence="4">JKM2019</strain>
        <tissue evidence="4">Whole body</tissue>
    </source>
</reference>
<evidence type="ECO:0000313" key="4">
    <source>
        <dbReference type="EMBL" id="KAH7641623.1"/>
    </source>
</evidence>
<dbReference type="AlphaFoldDB" id="A0A9D4P0D7"/>
<comment type="caution">
    <text evidence="4">The sequence shown here is derived from an EMBL/GenBank/DDBJ whole genome shotgun (WGS) entry which is preliminary data.</text>
</comment>
<feature type="region of interest" description="Disordered" evidence="2">
    <location>
        <begin position="937"/>
        <end position="968"/>
    </location>
</feature>
<dbReference type="PANTHER" id="PTHR21715">
    <property type="entry name" value="RH04127P"/>
    <property type="match status" value="1"/>
</dbReference>
<dbReference type="InterPro" id="IPR036020">
    <property type="entry name" value="WW_dom_sf"/>
</dbReference>
<dbReference type="PANTHER" id="PTHR21715:SF0">
    <property type="entry name" value="RH04127P"/>
    <property type="match status" value="1"/>
</dbReference>
<evidence type="ECO:0000259" key="3">
    <source>
        <dbReference type="PROSITE" id="PS50020"/>
    </source>
</evidence>
<reference evidence="4" key="2">
    <citation type="journal article" date="2021" name="World Allergy Organ. J.">
        <title>Chromosome-level assembly of Dermatophagoides farinae genome and transcriptome reveals two novel allergens Der f 37 and Der f 39.</title>
        <authorList>
            <person name="Chen J."/>
            <person name="Cai Z."/>
            <person name="Fan D."/>
            <person name="Hu J."/>
            <person name="Hou Y."/>
            <person name="He Y."/>
            <person name="Zhang Z."/>
            <person name="Zhao Z."/>
            <person name="Gao P."/>
            <person name="Hu W."/>
            <person name="Sun J."/>
            <person name="Li J."/>
            <person name="Ji K."/>
        </authorList>
    </citation>
    <scope>NUCLEOTIDE SEQUENCE</scope>
    <source>
        <strain evidence="4">JKM2019</strain>
    </source>
</reference>
<feature type="compositionally biased region" description="Basic residues" evidence="2">
    <location>
        <begin position="1139"/>
        <end position="1157"/>
    </location>
</feature>
<feature type="compositionally biased region" description="Acidic residues" evidence="2">
    <location>
        <begin position="207"/>
        <end position="216"/>
    </location>
</feature>
<feature type="region of interest" description="Disordered" evidence="2">
    <location>
        <begin position="379"/>
        <end position="409"/>
    </location>
</feature>
<proteinExistence type="predicted"/>
<dbReference type="PROSITE" id="PS50020">
    <property type="entry name" value="WW_DOMAIN_2"/>
    <property type="match status" value="1"/>
</dbReference>
<feature type="coiled-coil region" evidence="1">
    <location>
        <begin position="648"/>
        <end position="679"/>
    </location>
</feature>
<feature type="compositionally biased region" description="Low complexity" evidence="2">
    <location>
        <begin position="939"/>
        <end position="954"/>
    </location>
</feature>
<feature type="domain" description="WW" evidence="3">
    <location>
        <begin position="60"/>
        <end position="93"/>
    </location>
</feature>
<feature type="region of interest" description="Disordered" evidence="2">
    <location>
        <begin position="459"/>
        <end position="530"/>
    </location>
</feature>
<dbReference type="InterPro" id="IPR001202">
    <property type="entry name" value="WW_dom"/>
</dbReference>
<feature type="compositionally biased region" description="Acidic residues" evidence="2">
    <location>
        <begin position="459"/>
        <end position="472"/>
    </location>
</feature>
<dbReference type="PROSITE" id="PS01159">
    <property type="entry name" value="WW_DOMAIN_1"/>
    <property type="match status" value="1"/>
</dbReference>
<dbReference type="Pfam" id="PF00397">
    <property type="entry name" value="WW"/>
    <property type="match status" value="1"/>
</dbReference>
<evidence type="ECO:0000256" key="2">
    <source>
        <dbReference type="SAM" id="MobiDB-lite"/>
    </source>
</evidence>
<name>A0A9D4P0D7_DERFA</name>
<feature type="compositionally biased region" description="Polar residues" evidence="2">
    <location>
        <begin position="220"/>
        <end position="234"/>
    </location>
</feature>
<dbReference type="Proteomes" id="UP000828236">
    <property type="component" value="Unassembled WGS sequence"/>
</dbReference>
<feature type="region of interest" description="Disordered" evidence="2">
    <location>
        <begin position="1135"/>
        <end position="1179"/>
    </location>
</feature>
<feature type="compositionally biased region" description="Low complexity" evidence="2">
    <location>
        <begin position="473"/>
        <end position="482"/>
    </location>
</feature>
<feature type="compositionally biased region" description="Polar residues" evidence="2">
    <location>
        <begin position="955"/>
        <end position="968"/>
    </location>
</feature>
<dbReference type="SUPFAM" id="SSF51045">
    <property type="entry name" value="WW domain"/>
    <property type="match status" value="1"/>
</dbReference>
<accession>A0A9D4P0D7</accession>
<dbReference type="InterPro" id="IPR053233">
    <property type="entry name" value="ABRA-related"/>
</dbReference>